<keyword evidence="3" id="KW-0723">Serine/threonine-protein kinase</keyword>
<keyword evidence="7" id="KW-0067">ATP-binding</keyword>
<evidence type="ECO:0000313" key="10">
    <source>
        <dbReference type="EMBL" id="KAK2146425.1"/>
    </source>
</evidence>
<keyword evidence="6" id="KW-0418">Kinase</keyword>
<dbReference type="EMBL" id="JAODUP010000609">
    <property type="protein sequence ID" value="KAK2146425.1"/>
    <property type="molecule type" value="Genomic_DNA"/>
</dbReference>
<dbReference type="PANTHER" id="PTHR22969">
    <property type="entry name" value="IKB KINASE"/>
    <property type="match status" value="1"/>
</dbReference>
<dbReference type="Proteomes" id="UP001208570">
    <property type="component" value="Unassembled WGS sequence"/>
</dbReference>
<dbReference type="GO" id="GO:0005524">
    <property type="term" value="F:ATP binding"/>
    <property type="evidence" value="ECO:0007669"/>
    <property type="project" value="UniProtKB-KW"/>
</dbReference>
<dbReference type="AlphaFoldDB" id="A0AAD9MUZ4"/>
<feature type="domain" description="TANK-binding kinase 1 coiled-coil" evidence="8">
    <location>
        <begin position="138"/>
        <end position="398"/>
    </location>
</feature>
<evidence type="ECO:0000256" key="5">
    <source>
        <dbReference type="ARBA" id="ARBA00022741"/>
    </source>
</evidence>
<name>A0AAD9MUZ4_9ANNE</name>
<dbReference type="InterPro" id="IPR041087">
    <property type="entry name" value="TBK1_ULD"/>
</dbReference>
<evidence type="ECO:0000256" key="1">
    <source>
        <dbReference type="ARBA" id="ARBA00004496"/>
    </source>
</evidence>
<dbReference type="CDD" id="cd12219">
    <property type="entry name" value="Ubl_TBK1_like"/>
    <property type="match status" value="1"/>
</dbReference>
<evidence type="ECO:0000256" key="2">
    <source>
        <dbReference type="ARBA" id="ARBA00022490"/>
    </source>
</evidence>
<protein>
    <submittedName>
        <fullName evidence="10">Uncharacterized protein</fullName>
    </submittedName>
</protein>
<evidence type="ECO:0000313" key="11">
    <source>
        <dbReference type="Proteomes" id="UP001208570"/>
    </source>
</evidence>
<dbReference type="GO" id="GO:0005737">
    <property type="term" value="C:cytoplasm"/>
    <property type="evidence" value="ECO:0007669"/>
    <property type="project" value="UniProtKB-SubCell"/>
</dbReference>
<sequence length="482" mass="56063">MLAGLMESNQDKMWTFNRFFDEVKRIKERKLIHVFNTTEGTLLHIYLKPDDKLVQVHEAIARQTDVCANMQHLILDRGNITERLLPMSSVQQYPNTSDDDPFFLFHKVRDISQLPTAVDFVEPSLPPILDSTSNNKAMNLVADYNEVKTITKSLYLIKQCMANYHKCQTLLLLAMKAFLFRLSTAIMKIQAFCHLFSVLLKETEKRINWLNVQHNKVVDLLKRVDGDVATTSAIKDYQIDGGESINTMMKTFSEISEKAQQPLSTIKHLYKMVIERNELDSQDITQYSCQDKLLCLRKIEVLYDGVEKTMNVFKLEKRNRSLSGNGKQIHMFERLKASSSYEKAVGILRNNCYRTTEIMFRQFYKWFRQPCEISQKVDFYESQLSNIASLHVKLSESLDLCQSQLLEKLESVQHHLKSVEDEYVVLKPEELSLDLRASQDANEHHNFKEKATILNDIKKEIQDIKVNLLGNCHLLEELQRLQ</sequence>
<comment type="caution">
    <text evidence="10">The sequence shown here is derived from an EMBL/GenBank/DDBJ whole genome shotgun (WGS) entry which is preliminary data.</text>
</comment>
<comment type="subcellular location">
    <subcellularLocation>
        <location evidence="1">Cytoplasm</location>
    </subcellularLocation>
</comment>
<evidence type="ECO:0000256" key="4">
    <source>
        <dbReference type="ARBA" id="ARBA00022679"/>
    </source>
</evidence>
<evidence type="ECO:0000256" key="3">
    <source>
        <dbReference type="ARBA" id="ARBA00022527"/>
    </source>
</evidence>
<keyword evidence="11" id="KW-1185">Reference proteome</keyword>
<reference evidence="10" key="1">
    <citation type="journal article" date="2023" name="Mol. Biol. Evol.">
        <title>Third-Generation Sequencing Reveals the Adaptive Role of the Epigenome in Three Deep-Sea Polychaetes.</title>
        <authorList>
            <person name="Perez M."/>
            <person name="Aroh O."/>
            <person name="Sun Y."/>
            <person name="Lan Y."/>
            <person name="Juniper S.K."/>
            <person name="Young C.R."/>
            <person name="Angers B."/>
            <person name="Qian P.Y."/>
        </authorList>
    </citation>
    <scope>NUCLEOTIDE SEQUENCE</scope>
    <source>
        <strain evidence="10">P08H-3</strain>
    </source>
</reference>
<dbReference type="InterPro" id="IPR051180">
    <property type="entry name" value="IKK"/>
</dbReference>
<dbReference type="GO" id="GO:0004674">
    <property type="term" value="F:protein serine/threonine kinase activity"/>
    <property type="evidence" value="ECO:0007669"/>
    <property type="project" value="UniProtKB-KW"/>
</dbReference>
<keyword evidence="5" id="KW-0547">Nucleotide-binding</keyword>
<keyword evidence="4" id="KW-0808">Transferase</keyword>
<feature type="domain" description="TANK binding kinase 1 ubiquitin-like" evidence="9">
    <location>
        <begin position="29"/>
        <end position="107"/>
    </location>
</feature>
<dbReference type="Gene3D" id="1.20.1270.420">
    <property type="match status" value="1"/>
</dbReference>
<dbReference type="Pfam" id="PF18394">
    <property type="entry name" value="TBK1_CCD1"/>
    <property type="match status" value="1"/>
</dbReference>
<keyword evidence="2" id="KW-0963">Cytoplasm</keyword>
<dbReference type="PANTHER" id="PTHR22969:SF15">
    <property type="entry name" value="FI05319P"/>
    <property type="match status" value="1"/>
</dbReference>
<evidence type="ECO:0000256" key="6">
    <source>
        <dbReference type="ARBA" id="ARBA00022777"/>
    </source>
</evidence>
<dbReference type="Pfam" id="PF18396">
    <property type="entry name" value="TBK1_ULD"/>
    <property type="match status" value="1"/>
</dbReference>
<evidence type="ECO:0000256" key="7">
    <source>
        <dbReference type="ARBA" id="ARBA00022840"/>
    </source>
</evidence>
<evidence type="ECO:0000259" key="8">
    <source>
        <dbReference type="Pfam" id="PF18394"/>
    </source>
</evidence>
<proteinExistence type="predicted"/>
<organism evidence="10 11">
    <name type="scientific">Paralvinella palmiformis</name>
    <dbReference type="NCBI Taxonomy" id="53620"/>
    <lineage>
        <taxon>Eukaryota</taxon>
        <taxon>Metazoa</taxon>
        <taxon>Spiralia</taxon>
        <taxon>Lophotrochozoa</taxon>
        <taxon>Annelida</taxon>
        <taxon>Polychaeta</taxon>
        <taxon>Sedentaria</taxon>
        <taxon>Canalipalpata</taxon>
        <taxon>Terebellida</taxon>
        <taxon>Terebelliformia</taxon>
        <taxon>Alvinellidae</taxon>
        <taxon>Paralvinella</taxon>
    </lineage>
</organism>
<accession>A0AAD9MUZ4</accession>
<evidence type="ECO:0000259" key="9">
    <source>
        <dbReference type="Pfam" id="PF18396"/>
    </source>
</evidence>
<gene>
    <name evidence="10" type="ORF">LSH36_609g01003</name>
</gene>
<dbReference type="Gene3D" id="3.10.20.90">
    <property type="entry name" value="Phosphatidylinositol 3-kinase Catalytic Subunit, Chain A, domain 1"/>
    <property type="match status" value="1"/>
</dbReference>
<dbReference type="InterPro" id="IPR041309">
    <property type="entry name" value="TBK1_CC1"/>
</dbReference>